<gene>
    <name evidence="1" type="ORF">AWW66_13150</name>
</gene>
<dbReference type="EMBL" id="LRQV01000039">
    <property type="protein sequence ID" value="KXK61529.1"/>
    <property type="molecule type" value="Genomic_DNA"/>
</dbReference>
<evidence type="ECO:0000313" key="1">
    <source>
        <dbReference type="EMBL" id="KXK61529.1"/>
    </source>
</evidence>
<reference evidence="1 2" key="1">
    <citation type="submission" date="2016-01" db="EMBL/GenBank/DDBJ databases">
        <title>Whole genome sequence and analysis of Micromonospora rosaria DSM 803, which can produce antibacterial substance rosamicin.</title>
        <authorList>
            <person name="Yang H."/>
            <person name="He X."/>
            <person name="Zhu D."/>
        </authorList>
    </citation>
    <scope>NUCLEOTIDE SEQUENCE [LARGE SCALE GENOMIC DNA]</scope>
    <source>
        <strain evidence="1 2">DSM 803</strain>
    </source>
</reference>
<evidence type="ECO:0008006" key="3">
    <source>
        <dbReference type="Google" id="ProtNLM"/>
    </source>
</evidence>
<accession>A0A136PSS1</accession>
<dbReference type="RefSeq" id="WP_067364907.1">
    <property type="nucleotide sequence ID" value="NZ_JBIUBN010000013.1"/>
</dbReference>
<dbReference type="OrthoDB" id="8181984at2"/>
<protein>
    <recommendedName>
        <fullName evidence="3">BioF2-like acetyltransferase domain-containing protein</fullName>
    </recommendedName>
</protein>
<keyword evidence="2" id="KW-1185">Reference proteome</keyword>
<evidence type="ECO:0000313" key="2">
    <source>
        <dbReference type="Proteomes" id="UP000070620"/>
    </source>
</evidence>
<dbReference type="SUPFAM" id="SSF55729">
    <property type="entry name" value="Acyl-CoA N-acyltransferases (Nat)"/>
    <property type="match status" value="1"/>
</dbReference>
<dbReference type="Proteomes" id="UP000070620">
    <property type="component" value="Unassembled WGS sequence"/>
</dbReference>
<name>A0A136PSS1_9ACTN</name>
<dbReference type="InterPro" id="IPR007434">
    <property type="entry name" value="FemAB-like"/>
</dbReference>
<dbReference type="AlphaFoldDB" id="A0A136PSS1"/>
<dbReference type="InterPro" id="IPR016181">
    <property type="entry name" value="Acyl_CoA_acyltransferase"/>
</dbReference>
<organism evidence="1 2">
    <name type="scientific">Micromonospora rosaria</name>
    <dbReference type="NCBI Taxonomy" id="47874"/>
    <lineage>
        <taxon>Bacteria</taxon>
        <taxon>Bacillati</taxon>
        <taxon>Actinomycetota</taxon>
        <taxon>Actinomycetes</taxon>
        <taxon>Micromonosporales</taxon>
        <taxon>Micromonosporaceae</taxon>
        <taxon>Micromonospora</taxon>
    </lineage>
</organism>
<proteinExistence type="predicted"/>
<comment type="caution">
    <text evidence="1">The sequence shown here is derived from an EMBL/GenBank/DDBJ whole genome shotgun (WGS) entry which is preliminary data.</text>
</comment>
<dbReference type="Pfam" id="PF04339">
    <property type="entry name" value="FemAB_like"/>
    <property type="match status" value="1"/>
</dbReference>
<sequence length="380" mass="41402">MSADPQLRLTIVPTIGDVPREQWAPLAARAQLYQSHGWLHWAEEYFADLRPGYVLAYDADGALVGAVATYLMTEVPTRFTTWYDPVRMFLAPHCDPAGAAERWFPVLLVGGCSGYHGDLLLAPHLDDEARTVVTRALLDRCRDLAADLGARTTAFMYLPKEEAQRVATVWGGTAPVIATSAEATVALDGATDFEGYLSRFPSARRSKLRKEVTAFADSGTHLGQYRLAEVLTEVSPLLGGHQRKFGAEITDEEVGRYFALQDKHLGEGSVVFVDERDGRINGFTLCYAHGDTLYSRSAGFNADASPFAYFNLAVYAPVRHALATGLRAVALGAGSYQGKVLRGAQVHGLWSTVVPPQPLEESWREALTKPFPQAVEAGTA</sequence>